<feature type="coiled-coil region" evidence="1">
    <location>
        <begin position="29"/>
        <end position="67"/>
    </location>
</feature>
<name>A0A3L9YVX7_9FLAO</name>
<accession>A0A3L9YVX7</accession>
<sequence>MKVIFKLSIVVLLLGMVSCRDTKKEDAESQAVVEKIETMETEVEEISDNLEAEEKELEEALKELDSI</sequence>
<keyword evidence="1" id="KW-0175">Coiled coil</keyword>
<gene>
    <name evidence="2" type="ORF">BXY75_1996</name>
</gene>
<dbReference type="RefSeq" id="WP_121907568.1">
    <property type="nucleotide sequence ID" value="NZ_REFC01000013.1"/>
</dbReference>
<keyword evidence="3" id="KW-1185">Reference proteome</keyword>
<evidence type="ECO:0000313" key="3">
    <source>
        <dbReference type="Proteomes" id="UP000271339"/>
    </source>
</evidence>
<evidence type="ECO:0000313" key="2">
    <source>
        <dbReference type="EMBL" id="RMA58622.1"/>
    </source>
</evidence>
<dbReference type="AlphaFoldDB" id="A0A3L9YVX7"/>
<reference evidence="2 3" key="1">
    <citation type="submission" date="2018-10" db="EMBL/GenBank/DDBJ databases">
        <title>Genomic Encyclopedia of Archaeal and Bacterial Type Strains, Phase II (KMG-II): from individual species to whole genera.</title>
        <authorList>
            <person name="Goeker M."/>
        </authorList>
    </citation>
    <scope>NUCLEOTIDE SEQUENCE [LARGE SCALE GENOMIC DNA]</scope>
    <source>
        <strain evidence="2 3">DSM 23424</strain>
    </source>
</reference>
<organism evidence="2 3">
    <name type="scientific">Ulvibacter antarcticus</name>
    <dbReference type="NCBI Taxonomy" id="442714"/>
    <lineage>
        <taxon>Bacteria</taxon>
        <taxon>Pseudomonadati</taxon>
        <taxon>Bacteroidota</taxon>
        <taxon>Flavobacteriia</taxon>
        <taxon>Flavobacteriales</taxon>
        <taxon>Flavobacteriaceae</taxon>
        <taxon>Ulvibacter</taxon>
    </lineage>
</organism>
<proteinExistence type="predicted"/>
<evidence type="ECO:0000256" key="1">
    <source>
        <dbReference type="SAM" id="Coils"/>
    </source>
</evidence>
<dbReference type="OrthoDB" id="1454109at2"/>
<protein>
    <submittedName>
        <fullName evidence="2">Uncharacterized protein</fullName>
    </submittedName>
</protein>
<comment type="caution">
    <text evidence="2">The sequence shown here is derived from an EMBL/GenBank/DDBJ whole genome shotgun (WGS) entry which is preliminary data.</text>
</comment>
<dbReference type="Proteomes" id="UP000271339">
    <property type="component" value="Unassembled WGS sequence"/>
</dbReference>
<dbReference type="PROSITE" id="PS51257">
    <property type="entry name" value="PROKAR_LIPOPROTEIN"/>
    <property type="match status" value="1"/>
</dbReference>
<dbReference type="EMBL" id="REFC01000013">
    <property type="protein sequence ID" value="RMA58622.1"/>
    <property type="molecule type" value="Genomic_DNA"/>
</dbReference>